<dbReference type="RefSeq" id="WP_420241778.1">
    <property type="nucleotide sequence ID" value="NZ_BOPV01000001.1"/>
</dbReference>
<dbReference type="SMART" id="SM00304">
    <property type="entry name" value="HAMP"/>
    <property type="match status" value="1"/>
</dbReference>
<dbReference type="GO" id="GO:0004016">
    <property type="term" value="F:adenylate cyclase activity"/>
    <property type="evidence" value="ECO:0007669"/>
    <property type="project" value="UniProtKB-ARBA"/>
</dbReference>
<dbReference type="PROSITE" id="PS50125">
    <property type="entry name" value="GUANYLATE_CYCLASE_2"/>
    <property type="match status" value="1"/>
</dbReference>
<evidence type="ECO:0000259" key="3">
    <source>
        <dbReference type="PROSITE" id="PS50885"/>
    </source>
</evidence>
<dbReference type="GO" id="GO:0035556">
    <property type="term" value="P:intracellular signal transduction"/>
    <property type="evidence" value="ECO:0007669"/>
    <property type="project" value="InterPro"/>
</dbReference>
<dbReference type="InterPro" id="IPR029787">
    <property type="entry name" value="Nucleotide_cyclase"/>
</dbReference>
<dbReference type="GO" id="GO:0006171">
    <property type="term" value="P:cAMP biosynthetic process"/>
    <property type="evidence" value="ECO:0007669"/>
    <property type="project" value="TreeGrafter"/>
</dbReference>
<dbReference type="InterPro" id="IPR050697">
    <property type="entry name" value="Adenylyl/Guanylyl_Cyclase_3/4"/>
</dbReference>
<dbReference type="Gene3D" id="6.10.340.10">
    <property type="match status" value="1"/>
</dbReference>
<dbReference type="Pfam" id="PF00211">
    <property type="entry name" value="Guanylate_cyc"/>
    <property type="match status" value="1"/>
</dbReference>
<evidence type="ECO:0000313" key="4">
    <source>
        <dbReference type="EMBL" id="GIL38722.1"/>
    </source>
</evidence>
<dbReference type="SMART" id="SM00044">
    <property type="entry name" value="CYCc"/>
    <property type="match status" value="1"/>
</dbReference>
<dbReference type="GO" id="GO:0016020">
    <property type="term" value="C:membrane"/>
    <property type="evidence" value="ECO:0007669"/>
    <property type="project" value="InterPro"/>
</dbReference>
<dbReference type="PANTHER" id="PTHR43081">
    <property type="entry name" value="ADENYLATE CYCLASE, TERMINAL-DIFFERENTIATION SPECIFIC-RELATED"/>
    <property type="match status" value="1"/>
</dbReference>
<dbReference type="EMBL" id="BOPV01000001">
    <property type="protein sequence ID" value="GIL38722.1"/>
    <property type="molecule type" value="Genomic_DNA"/>
</dbReference>
<feature type="transmembrane region" description="Helical" evidence="1">
    <location>
        <begin position="210"/>
        <end position="232"/>
    </location>
</feature>
<reference evidence="4" key="1">
    <citation type="submission" date="2021-02" db="EMBL/GenBank/DDBJ databases">
        <title>Genome sequence of Rhodospirillales sp. strain TMPK1 isolated from soil.</title>
        <authorList>
            <person name="Nakai R."/>
            <person name="Kusada H."/>
            <person name="Tamaki H."/>
        </authorList>
    </citation>
    <scope>NUCLEOTIDE SEQUENCE</scope>
    <source>
        <strain evidence="4">TMPK1</strain>
    </source>
</reference>
<proteinExistence type="predicted"/>
<gene>
    <name evidence="4" type="ORF">TMPK1_09590</name>
</gene>
<keyword evidence="1" id="KW-1133">Transmembrane helix</keyword>
<feature type="transmembrane region" description="Helical" evidence="1">
    <location>
        <begin position="6"/>
        <end position="29"/>
    </location>
</feature>
<keyword evidence="5" id="KW-1185">Reference proteome</keyword>
<protein>
    <submittedName>
        <fullName evidence="4">Adenylate cyclase</fullName>
    </submittedName>
</protein>
<sequence length="573" mass="63234">MARITVSVKIFAIAVGLLLLMSIVALLTARMTRTVDAQLRTVAENYDPAADQLARASASSLERALWLRRVLMEGLNDDAQVNELADAKKKMEAADAATTAALQQARKHINDQIADPLDFDDNIKLARLDAQLEMLVMRRDSDFRRLIDAAMIAAVAHDRAALDRILPELDRERDLLTTRLQQYRDQMQDISAHALNGTRAYQHQTLQTSLLMLLVAAALGLTVAAAVTMGVVRPIRRLVAGAAAIQRGELDTVIAVTSRDEIGQLGDAFNKMVDELRAKERIRSTFGKYLDPRIVEGLVDRPELLSAAGERRLMTVLFADMQGFTSISETTTAQALVTIVNRYLTLLSAPVREHQGVIDKYIGDAIVAYWGPPFCDPANQAIQACLAALDMQRELDTLRAELPDLLGVKRYLPTIAVRIGIATGEAVVGNIGSDLTKNYTVMGDTVNLASRLEGANKFYGTELLVNEATAMAVQGRIELREVDRFLPVGKSEPQRVYELLGPVGNTPPERLARRERFVEGLELYRAAQWDEAHAVFTALATEDPTSAIFAARVEQLRQEPPDNWTGVWTLTEK</sequence>
<evidence type="ECO:0000259" key="2">
    <source>
        <dbReference type="PROSITE" id="PS50125"/>
    </source>
</evidence>
<evidence type="ECO:0000313" key="5">
    <source>
        <dbReference type="Proteomes" id="UP000681075"/>
    </source>
</evidence>
<dbReference type="SUPFAM" id="SSF55073">
    <property type="entry name" value="Nucleotide cyclase"/>
    <property type="match status" value="1"/>
</dbReference>
<keyword evidence="1" id="KW-0472">Membrane</keyword>
<dbReference type="CDD" id="cd06225">
    <property type="entry name" value="HAMP"/>
    <property type="match status" value="1"/>
</dbReference>
<dbReference type="SUPFAM" id="SSF158472">
    <property type="entry name" value="HAMP domain-like"/>
    <property type="match status" value="1"/>
</dbReference>
<comment type="caution">
    <text evidence="4">The sequence shown here is derived from an EMBL/GenBank/DDBJ whole genome shotgun (WGS) entry which is preliminary data.</text>
</comment>
<accession>A0A8S8X9H2</accession>
<dbReference type="PANTHER" id="PTHR43081:SF1">
    <property type="entry name" value="ADENYLATE CYCLASE, TERMINAL-DIFFERENTIATION SPECIFIC"/>
    <property type="match status" value="1"/>
</dbReference>
<dbReference type="AlphaFoldDB" id="A0A8S8X9H2"/>
<dbReference type="InterPro" id="IPR001054">
    <property type="entry name" value="A/G_cyclase"/>
</dbReference>
<name>A0A8S8X9H2_9PROT</name>
<dbReference type="Proteomes" id="UP000681075">
    <property type="component" value="Unassembled WGS sequence"/>
</dbReference>
<dbReference type="PROSITE" id="PS50885">
    <property type="entry name" value="HAMP"/>
    <property type="match status" value="1"/>
</dbReference>
<dbReference type="CDD" id="cd07302">
    <property type="entry name" value="CHD"/>
    <property type="match status" value="1"/>
</dbReference>
<dbReference type="InterPro" id="IPR003660">
    <property type="entry name" value="HAMP_dom"/>
</dbReference>
<dbReference type="Pfam" id="PF00672">
    <property type="entry name" value="HAMP"/>
    <property type="match status" value="1"/>
</dbReference>
<evidence type="ECO:0000256" key="1">
    <source>
        <dbReference type="SAM" id="Phobius"/>
    </source>
</evidence>
<feature type="domain" description="HAMP" evidence="3">
    <location>
        <begin position="229"/>
        <end position="281"/>
    </location>
</feature>
<organism evidence="4 5">
    <name type="scientific">Roseiterribacter gracilis</name>
    <dbReference type="NCBI Taxonomy" id="2812848"/>
    <lineage>
        <taxon>Bacteria</taxon>
        <taxon>Pseudomonadati</taxon>
        <taxon>Pseudomonadota</taxon>
        <taxon>Alphaproteobacteria</taxon>
        <taxon>Rhodospirillales</taxon>
        <taxon>Roseiterribacteraceae</taxon>
        <taxon>Roseiterribacter</taxon>
    </lineage>
</organism>
<keyword evidence="1" id="KW-0812">Transmembrane</keyword>
<dbReference type="Gene3D" id="3.30.70.1230">
    <property type="entry name" value="Nucleotide cyclase"/>
    <property type="match status" value="1"/>
</dbReference>
<feature type="domain" description="Guanylate cyclase" evidence="2">
    <location>
        <begin position="315"/>
        <end position="453"/>
    </location>
</feature>